<dbReference type="InParanoid" id="A0A409YWQ2"/>
<comment type="caution">
    <text evidence="1">The sequence shown here is derived from an EMBL/GenBank/DDBJ whole genome shotgun (WGS) entry which is preliminary data.</text>
</comment>
<accession>A0A409YWQ2</accession>
<organism evidence="1 2">
    <name type="scientific">Gymnopilus dilepis</name>
    <dbReference type="NCBI Taxonomy" id="231916"/>
    <lineage>
        <taxon>Eukaryota</taxon>
        <taxon>Fungi</taxon>
        <taxon>Dikarya</taxon>
        <taxon>Basidiomycota</taxon>
        <taxon>Agaricomycotina</taxon>
        <taxon>Agaricomycetes</taxon>
        <taxon>Agaricomycetidae</taxon>
        <taxon>Agaricales</taxon>
        <taxon>Agaricineae</taxon>
        <taxon>Hymenogastraceae</taxon>
        <taxon>Gymnopilus</taxon>
    </lineage>
</organism>
<keyword evidence="2" id="KW-1185">Reference proteome</keyword>
<dbReference type="EMBL" id="NHYE01000131">
    <property type="protein sequence ID" value="PPR07422.1"/>
    <property type="molecule type" value="Genomic_DNA"/>
</dbReference>
<dbReference type="AlphaFoldDB" id="A0A409YWQ2"/>
<dbReference type="Proteomes" id="UP000284706">
    <property type="component" value="Unassembled WGS sequence"/>
</dbReference>
<evidence type="ECO:0000313" key="1">
    <source>
        <dbReference type="EMBL" id="PPR07422.1"/>
    </source>
</evidence>
<proteinExistence type="predicted"/>
<name>A0A409YWQ2_9AGAR</name>
<protein>
    <submittedName>
        <fullName evidence="1">Uncharacterized protein</fullName>
    </submittedName>
</protein>
<reference evidence="1 2" key="1">
    <citation type="journal article" date="2018" name="Evol. Lett.">
        <title>Horizontal gene cluster transfer increased hallucinogenic mushroom diversity.</title>
        <authorList>
            <person name="Reynolds H.T."/>
            <person name="Vijayakumar V."/>
            <person name="Gluck-Thaler E."/>
            <person name="Korotkin H.B."/>
            <person name="Matheny P.B."/>
            <person name="Slot J.C."/>
        </authorList>
    </citation>
    <scope>NUCLEOTIDE SEQUENCE [LARGE SCALE GENOMIC DNA]</scope>
    <source>
        <strain evidence="1 2">SRW20</strain>
    </source>
</reference>
<evidence type="ECO:0000313" key="2">
    <source>
        <dbReference type="Proteomes" id="UP000284706"/>
    </source>
</evidence>
<gene>
    <name evidence="1" type="ORF">CVT26_013738</name>
</gene>
<dbReference type="OrthoDB" id="5231159at2759"/>
<sequence>MSSRWKGQSRVLKEACKLSSNAKAATANIPGAAQAVADFKKWHSLHLNPLRHAAICALDLGHNPAALDDNILFVEVKLKANHKELPPKRKYEPVAGFILTMSETREMLENLGGNAILDTFKTANEHMRTKGGLGVAVLMLKAHDIVDLVKIILPSPSATKHVQENDNWGGNWLEKLRIAVEMD</sequence>